<reference evidence="1" key="1">
    <citation type="submission" date="2023-05" db="EMBL/GenBank/DDBJ databases">
        <authorList>
            <person name="Huff M."/>
        </authorList>
    </citation>
    <scope>NUCLEOTIDE SEQUENCE</scope>
</reference>
<dbReference type="PANTHER" id="PTHR31681:SF34">
    <property type="entry name" value="DUF295 DOMAIN-CONTAINING PROTEIN"/>
    <property type="match status" value="1"/>
</dbReference>
<dbReference type="AlphaFoldDB" id="A0AAD1YVS2"/>
<proteinExistence type="predicted"/>
<name>A0AAD1YVS2_9LAMI</name>
<keyword evidence="2" id="KW-1185">Reference proteome</keyword>
<accession>A0AAD1YVS2</accession>
<protein>
    <submittedName>
        <fullName evidence="1">Uncharacterized protein</fullName>
    </submittedName>
</protein>
<evidence type="ECO:0000313" key="2">
    <source>
        <dbReference type="Proteomes" id="UP000834106"/>
    </source>
</evidence>
<organism evidence="1 2">
    <name type="scientific">Fraxinus pennsylvanica</name>
    <dbReference type="NCBI Taxonomy" id="56036"/>
    <lineage>
        <taxon>Eukaryota</taxon>
        <taxon>Viridiplantae</taxon>
        <taxon>Streptophyta</taxon>
        <taxon>Embryophyta</taxon>
        <taxon>Tracheophyta</taxon>
        <taxon>Spermatophyta</taxon>
        <taxon>Magnoliopsida</taxon>
        <taxon>eudicotyledons</taxon>
        <taxon>Gunneridae</taxon>
        <taxon>Pentapetalae</taxon>
        <taxon>asterids</taxon>
        <taxon>lamiids</taxon>
        <taxon>Lamiales</taxon>
        <taxon>Oleaceae</taxon>
        <taxon>Oleeae</taxon>
        <taxon>Fraxinus</taxon>
    </lineage>
</organism>
<evidence type="ECO:0000313" key="1">
    <source>
        <dbReference type="EMBL" id="CAI9756825.1"/>
    </source>
</evidence>
<sequence length="144" mass="16211">MDYYEKLSSERLKKKSYEQYKRHTRTIMDGKELLLFYGTTMSCYGSNIKQVSDLCRDPTCPVCILIQSGFNTSYNKKNGIQHNTDSGELSGNKTVITKGKNAKRTIIVCQTIAGGVVNIDDVENEEVYDSVGTGPYSKLEYLIL</sequence>
<dbReference type="EMBL" id="OU503037">
    <property type="protein sequence ID" value="CAI9756825.1"/>
    <property type="molecule type" value="Genomic_DNA"/>
</dbReference>
<dbReference type="Proteomes" id="UP000834106">
    <property type="component" value="Chromosome 2"/>
</dbReference>
<dbReference type="PANTHER" id="PTHR31681">
    <property type="entry name" value="C2H2-LIKE ZINC FINGER PROTEIN"/>
    <property type="match status" value="1"/>
</dbReference>
<gene>
    <name evidence="1" type="ORF">FPE_LOCUS4255</name>
</gene>